<dbReference type="GO" id="GO:0071111">
    <property type="term" value="F:cyclic-guanylate-specific phosphodiesterase activity"/>
    <property type="evidence" value="ECO:0007669"/>
    <property type="project" value="InterPro"/>
</dbReference>
<dbReference type="SUPFAM" id="SSF55073">
    <property type="entry name" value="Nucleotide cyclase"/>
    <property type="match status" value="1"/>
</dbReference>
<dbReference type="Pfam" id="PF00563">
    <property type="entry name" value="EAL"/>
    <property type="match status" value="1"/>
</dbReference>
<evidence type="ECO:0000259" key="3">
    <source>
        <dbReference type="PROSITE" id="PS50887"/>
    </source>
</evidence>
<proteinExistence type="predicted"/>
<feature type="domain" description="GGDEF" evidence="3">
    <location>
        <begin position="197"/>
        <end position="349"/>
    </location>
</feature>
<dbReference type="CDD" id="cd01948">
    <property type="entry name" value="EAL"/>
    <property type="match status" value="1"/>
</dbReference>
<dbReference type="Pfam" id="PF00990">
    <property type="entry name" value="GGDEF"/>
    <property type="match status" value="1"/>
</dbReference>
<accession>A0A917E4A2</accession>
<dbReference type="Proteomes" id="UP000635071">
    <property type="component" value="Unassembled WGS sequence"/>
</dbReference>
<dbReference type="SUPFAM" id="SSF52172">
    <property type="entry name" value="CheY-like"/>
    <property type="match status" value="1"/>
</dbReference>
<dbReference type="Gene3D" id="3.30.70.270">
    <property type="match status" value="1"/>
</dbReference>
<evidence type="ECO:0000259" key="2">
    <source>
        <dbReference type="PROSITE" id="PS50883"/>
    </source>
</evidence>
<feature type="domain" description="EAL" evidence="2">
    <location>
        <begin position="359"/>
        <end position="612"/>
    </location>
</feature>
<dbReference type="PROSITE" id="PS50887">
    <property type="entry name" value="GGDEF"/>
    <property type="match status" value="1"/>
</dbReference>
<organism evidence="4 5">
    <name type="scientific">Sandarakinorhabdus glacialis</name>
    <dbReference type="NCBI Taxonomy" id="1614636"/>
    <lineage>
        <taxon>Bacteria</taxon>
        <taxon>Pseudomonadati</taxon>
        <taxon>Pseudomonadota</taxon>
        <taxon>Alphaproteobacteria</taxon>
        <taxon>Sphingomonadales</taxon>
        <taxon>Sphingosinicellaceae</taxon>
        <taxon>Sandarakinorhabdus</taxon>
    </lineage>
</organism>
<comment type="caution">
    <text evidence="4">The sequence shown here is derived from an EMBL/GenBank/DDBJ whole genome shotgun (WGS) entry which is preliminary data.</text>
</comment>
<dbReference type="PROSITE" id="PS50883">
    <property type="entry name" value="EAL"/>
    <property type="match status" value="1"/>
</dbReference>
<dbReference type="InterPro" id="IPR029787">
    <property type="entry name" value="Nucleotide_cyclase"/>
</dbReference>
<gene>
    <name evidence="4" type="ORF">GCM10011529_02910</name>
</gene>
<dbReference type="InterPro" id="IPR035919">
    <property type="entry name" value="EAL_sf"/>
</dbReference>
<feature type="region of interest" description="Disordered" evidence="1">
    <location>
        <begin position="1"/>
        <end position="21"/>
    </location>
</feature>
<evidence type="ECO:0000313" key="4">
    <source>
        <dbReference type="EMBL" id="GGE00143.1"/>
    </source>
</evidence>
<protein>
    <recommendedName>
        <fullName evidence="6">Bifunctional diguanylate cyclase/phosphodiesterase</fullName>
    </recommendedName>
</protein>
<dbReference type="Gene3D" id="3.20.20.450">
    <property type="entry name" value="EAL domain"/>
    <property type="match status" value="1"/>
</dbReference>
<reference evidence="4" key="2">
    <citation type="submission" date="2020-09" db="EMBL/GenBank/DDBJ databases">
        <authorList>
            <person name="Sun Q."/>
            <person name="Zhou Y."/>
        </authorList>
    </citation>
    <scope>NUCLEOTIDE SEQUENCE</scope>
    <source>
        <strain evidence="4">CGMCC 1.15519</strain>
    </source>
</reference>
<dbReference type="EMBL" id="BMJM01000001">
    <property type="protein sequence ID" value="GGE00143.1"/>
    <property type="molecule type" value="Genomic_DNA"/>
</dbReference>
<dbReference type="SUPFAM" id="SSF141868">
    <property type="entry name" value="EAL domain-like"/>
    <property type="match status" value="1"/>
</dbReference>
<dbReference type="AlphaFoldDB" id="A0A917E4A2"/>
<dbReference type="PANTHER" id="PTHR33121:SF70">
    <property type="entry name" value="SIGNALING PROTEIN YKOW"/>
    <property type="match status" value="1"/>
</dbReference>
<dbReference type="InterPro" id="IPR000160">
    <property type="entry name" value="GGDEF_dom"/>
</dbReference>
<dbReference type="SMART" id="SM00052">
    <property type="entry name" value="EAL"/>
    <property type="match status" value="1"/>
</dbReference>
<keyword evidence="5" id="KW-1185">Reference proteome</keyword>
<dbReference type="InterPro" id="IPR043128">
    <property type="entry name" value="Rev_trsase/Diguanyl_cyclase"/>
</dbReference>
<evidence type="ECO:0000256" key="1">
    <source>
        <dbReference type="SAM" id="MobiDB-lite"/>
    </source>
</evidence>
<dbReference type="InterPro" id="IPR050706">
    <property type="entry name" value="Cyclic-di-GMP_PDE-like"/>
</dbReference>
<dbReference type="SMART" id="SM00267">
    <property type="entry name" value="GGDEF"/>
    <property type="match status" value="1"/>
</dbReference>
<evidence type="ECO:0000313" key="5">
    <source>
        <dbReference type="Proteomes" id="UP000635071"/>
    </source>
</evidence>
<sequence length="618" mass="65128">MLHLQQRATGARGPFKTMQSDAVPLNSGQASAGEPVLIVSPRYADEVAASVTDTGMVPRIERRPDKSAERFEAEPARLVVVDARGALAQGLASARALGGLVEVRQGAMLVLLSRSDGSATAAAHDAGATGVLVSPFGGAAFRSALRLAARHAGRLENAVVADGDPAAGRRHDQLTGLATSDQLQTWIMLALAAPDAPPVYVLAVGVERFAQINAAYGRAVADRVLTEVGLRLSQIVDARDRRPLVDARLLARLAAAEFAVAMAGAVTLDDAMRLANALAQSFEMPFVIDDHVVHLSARVGIAVGGEMDKALTSNAETVAGHAAALTRRASAALARARAGDAGAIEVFQIDPAGDPLTRMADLEADLHHAIADGHIKILFQPQLSLVTGRITGVEALVRWDHPALGLLPAETLLGTAASAELAIKLGRHIRLRAMSHAVRWTKSLEKLRLSLNVTAADLADPGFSAALEEAIAESGLARNRLTLEVTEGALIDDMYGAVQLFSALRASGVRIALDDFGTGYSSLAWMARLPIDVIKLDRSFTLGLTGSPRERVVVETMVRLSKQLGMKVVAEGVEDESQLEGARLAGCDLVQGYKVAAPLHVEALADFCENWQVMEIAG</sequence>
<dbReference type="InterPro" id="IPR011006">
    <property type="entry name" value="CheY-like_superfamily"/>
</dbReference>
<evidence type="ECO:0008006" key="6">
    <source>
        <dbReference type="Google" id="ProtNLM"/>
    </source>
</evidence>
<dbReference type="PANTHER" id="PTHR33121">
    <property type="entry name" value="CYCLIC DI-GMP PHOSPHODIESTERASE PDEF"/>
    <property type="match status" value="1"/>
</dbReference>
<dbReference type="InterPro" id="IPR001633">
    <property type="entry name" value="EAL_dom"/>
</dbReference>
<reference evidence="4" key="1">
    <citation type="journal article" date="2014" name="Int. J. Syst. Evol. Microbiol.">
        <title>Complete genome sequence of Corynebacterium casei LMG S-19264T (=DSM 44701T), isolated from a smear-ripened cheese.</title>
        <authorList>
            <consortium name="US DOE Joint Genome Institute (JGI-PGF)"/>
            <person name="Walter F."/>
            <person name="Albersmeier A."/>
            <person name="Kalinowski J."/>
            <person name="Ruckert C."/>
        </authorList>
    </citation>
    <scope>NUCLEOTIDE SEQUENCE</scope>
    <source>
        <strain evidence="4">CGMCC 1.15519</strain>
    </source>
</reference>
<name>A0A917E4A2_9SPHN</name>